<sequence length="310" mass="33608">MQFSSDNARGATYMVACMVGYVLNDAMIKLASADLGLFQTVFLRGGVISLLIGILAWNRGQLLCRLSKQDWRLLGLRIFGELGGTVCFLMALFNMPLANATAIMQAMPLAVTLAAALFLGEAVGWRRYSAILIGFLGVLVIVRPGTEGFTSYSFWAVGALGFLVLRDLTTRRFSEKLPSVFAVLMTSLAATVMGGVASVAVPWNPVTLQSFLLLTAAAVFLLFGYLFSVMAMRVGEIGFVSPFRYTVLIWAIILGYLVFGDVPDGWMLLGSLIVVGMGSYTFYRERQRRAQEGKPDVPPLAGPSAPSTRP</sequence>
<evidence type="ECO:0000256" key="6">
    <source>
        <dbReference type="SAM" id="MobiDB-lite"/>
    </source>
</evidence>
<protein>
    <submittedName>
        <fullName evidence="9">Drug/metabolite transporter (DMT)-like permease</fullName>
    </submittedName>
</protein>
<evidence type="ECO:0000256" key="4">
    <source>
        <dbReference type="ARBA" id="ARBA00022989"/>
    </source>
</evidence>
<evidence type="ECO:0000256" key="3">
    <source>
        <dbReference type="ARBA" id="ARBA00022692"/>
    </source>
</evidence>
<dbReference type="GO" id="GO:0016020">
    <property type="term" value="C:membrane"/>
    <property type="evidence" value="ECO:0007669"/>
    <property type="project" value="UniProtKB-SubCell"/>
</dbReference>
<feature type="transmembrane region" description="Helical" evidence="7">
    <location>
        <begin position="152"/>
        <end position="168"/>
    </location>
</feature>
<dbReference type="PANTHER" id="PTHR22911:SF6">
    <property type="entry name" value="SOLUTE CARRIER FAMILY 35 MEMBER G1"/>
    <property type="match status" value="1"/>
</dbReference>
<dbReference type="EMBL" id="JACHXA010000007">
    <property type="protein sequence ID" value="MBB3066220.1"/>
    <property type="molecule type" value="Genomic_DNA"/>
</dbReference>
<comment type="caution">
    <text evidence="9">The sequence shown here is derived from an EMBL/GenBank/DDBJ whole genome shotgun (WGS) entry which is preliminary data.</text>
</comment>
<organism evidence="9 10">
    <name type="scientific">Limibacillus halophilus</name>
    <dbReference type="NCBI Taxonomy" id="1579333"/>
    <lineage>
        <taxon>Bacteria</taxon>
        <taxon>Pseudomonadati</taxon>
        <taxon>Pseudomonadota</taxon>
        <taxon>Alphaproteobacteria</taxon>
        <taxon>Rhodospirillales</taxon>
        <taxon>Rhodovibrionaceae</taxon>
        <taxon>Limibacillus</taxon>
    </lineage>
</organism>
<keyword evidence="10" id="KW-1185">Reference proteome</keyword>
<dbReference type="Proteomes" id="UP000581135">
    <property type="component" value="Unassembled WGS sequence"/>
</dbReference>
<reference evidence="9 10" key="1">
    <citation type="submission" date="2020-08" db="EMBL/GenBank/DDBJ databases">
        <title>Genomic Encyclopedia of Type Strains, Phase III (KMG-III): the genomes of soil and plant-associated and newly described type strains.</title>
        <authorList>
            <person name="Whitman W."/>
        </authorList>
    </citation>
    <scope>NUCLEOTIDE SEQUENCE [LARGE SCALE GENOMIC DNA]</scope>
    <source>
        <strain evidence="9 10">CECT 8803</strain>
    </source>
</reference>
<evidence type="ECO:0000313" key="10">
    <source>
        <dbReference type="Proteomes" id="UP000581135"/>
    </source>
</evidence>
<feature type="transmembrane region" description="Helical" evidence="7">
    <location>
        <begin position="180"/>
        <end position="201"/>
    </location>
</feature>
<feature type="transmembrane region" description="Helical" evidence="7">
    <location>
        <begin position="207"/>
        <end position="227"/>
    </location>
</feature>
<feature type="transmembrane region" description="Helical" evidence="7">
    <location>
        <begin position="127"/>
        <end position="146"/>
    </location>
</feature>
<keyword evidence="4 7" id="KW-1133">Transmembrane helix</keyword>
<accession>A0A839SX13</accession>
<feature type="domain" description="EamA" evidence="8">
    <location>
        <begin position="9"/>
        <end position="142"/>
    </location>
</feature>
<keyword evidence="3 7" id="KW-0812">Transmembrane</keyword>
<dbReference type="SUPFAM" id="SSF103481">
    <property type="entry name" value="Multidrug resistance efflux transporter EmrE"/>
    <property type="match status" value="2"/>
</dbReference>
<gene>
    <name evidence="9" type="ORF">FHR98_002525</name>
</gene>
<keyword evidence="5 7" id="KW-0472">Membrane</keyword>
<proteinExistence type="inferred from homology"/>
<evidence type="ECO:0000256" key="1">
    <source>
        <dbReference type="ARBA" id="ARBA00004141"/>
    </source>
</evidence>
<dbReference type="AlphaFoldDB" id="A0A839SX13"/>
<dbReference type="RefSeq" id="WP_183417038.1">
    <property type="nucleotide sequence ID" value="NZ_JACHXA010000007.1"/>
</dbReference>
<feature type="transmembrane region" description="Helical" evidence="7">
    <location>
        <begin position="102"/>
        <end position="120"/>
    </location>
</feature>
<feature type="transmembrane region" description="Helical" evidence="7">
    <location>
        <begin position="265"/>
        <end position="283"/>
    </location>
</feature>
<feature type="transmembrane region" description="Helical" evidence="7">
    <location>
        <begin position="37"/>
        <end position="57"/>
    </location>
</feature>
<dbReference type="PANTHER" id="PTHR22911">
    <property type="entry name" value="ACYL-MALONYL CONDENSING ENZYME-RELATED"/>
    <property type="match status" value="1"/>
</dbReference>
<comment type="similarity">
    <text evidence="2">Belongs to the drug/metabolite transporter (DMT) superfamily. 10 TMS drug/metabolite exporter (DME) (TC 2.A.7.3) family.</text>
</comment>
<comment type="subcellular location">
    <subcellularLocation>
        <location evidence="1">Membrane</location>
        <topology evidence="1">Multi-pass membrane protein</topology>
    </subcellularLocation>
</comment>
<evidence type="ECO:0000259" key="8">
    <source>
        <dbReference type="Pfam" id="PF00892"/>
    </source>
</evidence>
<dbReference type="Gene3D" id="1.10.3730.20">
    <property type="match status" value="1"/>
</dbReference>
<feature type="transmembrane region" description="Helical" evidence="7">
    <location>
        <begin position="239"/>
        <end position="259"/>
    </location>
</feature>
<dbReference type="InterPro" id="IPR000620">
    <property type="entry name" value="EamA_dom"/>
</dbReference>
<evidence type="ECO:0000256" key="2">
    <source>
        <dbReference type="ARBA" id="ARBA00009853"/>
    </source>
</evidence>
<evidence type="ECO:0000256" key="7">
    <source>
        <dbReference type="SAM" id="Phobius"/>
    </source>
</evidence>
<evidence type="ECO:0000313" key="9">
    <source>
        <dbReference type="EMBL" id="MBB3066220.1"/>
    </source>
</evidence>
<feature type="domain" description="EamA" evidence="8">
    <location>
        <begin position="154"/>
        <end position="275"/>
    </location>
</feature>
<dbReference type="Pfam" id="PF00892">
    <property type="entry name" value="EamA"/>
    <property type="match status" value="2"/>
</dbReference>
<evidence type="ECO:0000256" key="5">
    <source>
        <dbReference type="ARBA" id="ARBA00023136"/>
    </source>
</evidence>
<name>A0A839SX13_9PROT</name>
<feature type="transmembrane region" description="Helical" evidence="7">
    <location>
        <begin position="78"/>
        <end position="96"/>
    </location>
</feature>
<feature type="region of interest" description="Disordered" evidence="6">
    <location>
        <begin position="288"/>
        <end position="310"/>
    </location>
</feature>
<dbReference type="InterPro" id="IPR037185">
    <property type="entry name" value="EmrE-like"/>
</dbReference>